<evidence type="ECO:0000313" key="3">
    <source>
        <dbReference type="Proteomes" id="UP000565723"/>
    </source>
</evidence>
<reference evidence="2 3" key="1">
    <citation type="journal article" date="2020" name="Proc. Natl. Acad. Sci. U.S.A.">
        <title>Ecological drivers of bacterial community assembly in synthetic phycospheres.</title>
        <authorList>
            <person name="Fu H."/>
            <person name="Uchimiya M."/>
            <person name="Gore J."/>
            <person name="Moran M.A."/>
        </authorList>
    </citation>
    <scope>NUCLEOTIDE SEQUENCE [LARGE SCALE GENOMIC DNA]</scope>
    <source>
        <strain evidence="2">HF-Din03</strain>
    </source>
</reference>
<dbReference type="Proteomes" id="UP000565723">
    <property type="component" value="Unassembled WGS sequence"/>
</dbReference>
<dbReference type="EMBL" id="JABXIY010000010">
    <property type="protein sequence ID" value="NVK96008.1"/>
    <property type="molecule type" value="Genomic_DNA"/>
</dbReference>
<gene>
    <name evidence="2" type="ORF">HW564_03675</name>
</gene>
<dbReference type="SUPFAM" id="SSF69618">
    <property type="entry name" value="HemD-like"/>
    <property type="match status" value="1"/>
</dbReference>
<sequence>MTRPRGASERFVAGLRPEIREALSVVYSPLLRIEPTVETLDFGPAAGLIFTSSNGVGIAARLSADRRLPCFCVGRATTRMAAQAGWSATMAGESAEALIAGLLAQRPDTPLLHLRGEHGRGEVAANLTRMGLRTEERVIYAQRLLPFSDEALAVLAGDDRVIAPLFSPRTARQFAGLVRGQAPLSVVAMSVAVAKPLENTPLSQVLTATAPDADAMRAAIENLVTGAIRVEGRPGAH</sequence>
<evidence type="ECO:0000259" key="1">
    <source>
        <dbReference type="Pfam" id="PF02602"/>
    </source>
</evidence>
<dbReference type="Pfam" id="PF02602">
    <property type="entry name" value="HEM4"/>
    <property type="match status" value="1"/>
</dbReference>
<dbReference type="AlphaFoldDB" id="A0A850LDP3"/>
<dbReference type="GO" id="GO:0004852">
    <property type="term" value="F:uroporphyrinogen-III synthase activity"/>
    <property type="evidence" value="ECO:0007669"/>
    <property type="project" value="InterPro"/>
</dbReference>
<name>A0A850LDP3_9RHOB</name>
<comment type="caution">
    <text evidence="2">The sequence shown here is derived from an EMBL/GenBank/DDBJ whole genome shotgun (WGS) entry which is preliminary data.</text>
</comment>
<dbReference type="CDD" id="cd06578">
    <property type="entry name" value="HemD"/>
    <property type="match status" value="1"/>
</dbReference>
<dbReference type="InterPro" id="IPR003754">
    <property type="entry name" value="4pyrrol_synth_uPrphyn_synth"/>
</dbReference>
<feature type="domain" description="Tetrapyrrole biosynthesis uroporphyrinogen III synthase" evidence="1">
    <location>
        <begin position="24"/>
        <end position="216"/>
    </location>
</feature>
<dbReference type="OMA" id="EAVVYDQ"/>
<dbReference type="GO" id="GO:0033014">
    <property type="term" value="P:tetrapyrrole biosynthetic process"/>
    <property type="evidence" value="ECO:0007669"/>
    <property type="project" value="InterPro"/>
</dbReference>
<proteinExistence type="predicted"/>
<dbReference type="RefSeq" id="WP_011049524.1">
    <property type="nucleotide sequence ID" value="NZ_CP076685.1"/>
</dbReference>
<dbReference type="InterPro" id="IPR036108">
    <property type="entry name" value="4pyrrol_syn_uPrphyn_synt_sf"/>
</dbReference>
<evidence type="ECO:0000313" key="2">
    <source>
        <dbReference type="EMBL" id="NVK96008.1"/>
    </source>
</evidence>
<accession>A0A850LDP3</accession>
<protein>
    <submittedName>
        <fullName evidence="2">Uroporphyrinogen-III synthase</fullName>
    </submittedName>
</protein>
<dbReference type="Gene3D" id="3.40.50.10090">
    <property type="match status" value="2"/>
</dbReference>
<organism evidence="2 3">
    <name type="scientific">Ruegeria pomeroyi</name>
    <dbReference type="NCBI Taxonomy" id="89184"/>
    <lineage>
        <taxon>Bacteria</taxon>
        <taxon>Pseudomonadati</taxon>
        <taxon>Pseudomonadota</taxon>
        <taxon>Alphaproteobacteria</taxon>
        <taxon>Rhodobacterales</taxon>
        <taxon>Roseobacteraceae</taxon>
        <taxon>Ruegeria</taxon>
    </lineage>
</organism>